<evidence type="ECO:0000313" key="8">
    <source>
        <dbReference type="Proteomes" id="UP000039217"/>
    </source>
</evidence>
<dbReference type="EMBL" id="CSAE01000048">
    <property type="protein sequence ID" value="COV17610.1"/>
    <property type="molecule type" value="Genomic_DNA"/>
</dbReference>
<dbReference type="EMBL" id="CFOH01001691">
    <property type="protein sequence ID" value="CFE89799.1"/>
    <property type="molecule type" value="Genomic_DNA"/>
</dbReference>
<sequence>MVRRAIWTAAVTAIISKMSSTVMVNQPPGIEDPFSKIRYSCSSIQSVSSLVRESLG</sequence>
<dbReference type="Proteomes" id="UP000046947">
    <property type="component" value="Unassembled WGS sequence"/>
</dbReference>
<name>A0A0U0QNC4_MYCTX</name>
<organism evidence="4 6">
    <name type="scientific">Mycobacterium tuberculosis</name>
    <dbReference type="NCBI Taxonomy" id="1773"/>
    <lineage>
        <taxon>Bacteria</taxon>
        <taxon>Bacillati</taxon>
        <taxon>Actinomycetota</taxon>
        <taxon>Actinomycetes</taxon>
        <taxon>Mycobacteriales</taxon>
        <taxon>Mycobacteriaceae</taxon>
        <taxon>Mycobacterium</taxon>
        <taxon>Mycobacterium tuberculosis complex</taxon>
    </lineage>
</organism>
<evidence type="ECO:0000313" key="2">
    <source>
        <dbReference type="EMBL" id="CKT98524.1"/>
    </source>
</evidence>
<dbReference type="Proteomes" id="UP000039021">
    <property type="component" value="Unassembled WGS sequence"/>
</dbReference>
<reference evidence="6 7" key="1">
    <citation type="submission" date="2015-03" db="EMBL/GenBank/DDBJ databases">
        <authorList>
            <consortium name="Pathogen Informatics"/>
        </authorList>
    </citation>
    <scope>NUCLEOTIDE SEQUENCE [LARGE SCALE GENOMIC DNA]</scope>
    <source>
        <strain evidence="2 10">Bir 185</strain>
        <strain evidence="3 8">D00501624</strain>
        <strain evidence="1 9">H09601792</strain>
        <strain evidence="6">K00500041</strain>
        <strain evidence="7">N09902308</strain>
    </source>
</reference>
<reference evidence="4" key="2">
    <citation type="submission" date="2015-03" db="EMBL/GenBank/DDBJ databases">
        <authorList>
            <person name="Murphy D."/>
        </authorList>
    </citation>
    <scope>NUCLEOTIDE SEQUENCE [LARGE SCALE GENOMIC DNA]</scope>
    <source>
        <strain evidence="4">K00500041</strain>
    </source>
</reference>
<dbReference type="Proteomes" id="UP000038802">
    <property type="component" value="Unassembled WGS sequence"/>
</dbReference>
<evidence type="ECO:0000313" key="5">
    <source>
        <dbReference type="EMBL" id="CPA54022.1"/>
    </source>
</evidence>
<accession>A0A0U0QNC4</accession>
<dbReference type="EMBL" id="CNFT01002130">
    <property type="protein sequence ID" value="CKT98524.1"/>
    <property type="molecule type" value="Genomic_DNA"/>
</dbReference>
<evidence type="ECO:0000313" key="3">
    <source>
        <dbReference type="EMBL" id="CNW82296.1"/>
    </source>
</evidence>
<evidence type="ECO:0000313" key="1">
    <source>
        <dbReference type="EMBL" id="CFE89799.1"/>
    </source>
</evidence>
<dbReference type="Proteomes" id="UP000050164">
    <property type="component" value="Unassembled WGS sequence"/>
</dbReference>
<dbReference type="AlphaFoldDB" id="A0A0U0QNC4"/>
<dbReference type="EMBL" id="CSBK01003061">
    <property type="protein sequence ID" value="CPA54022.1"/>
    <property type="molecule type" value="Genomic_DNA"/>
</dbReference>
<evidence type="ECO:0000313" key="10">
    <source>
        <dbReference type="Proteomes" id="UP000050164"/>
    </source>
</evidence>
<evidence type="ECO:0000313" key="9">
    <source>
        <dbReference type="Proteomes" id="UP000046947"/>
    </source>
</evidence>
<dbReference type="EMBL" id="CQQC01002426">
    <property type="protein sequence ID" value="CNW82296.1"/>
    <property type="molecule type" value="Genomic_DNA"/>
</dbReference>
<protein>
    <submittedName>
        <fullName evidence="4">Uncharacterized protein</fullName>
    </submittedName>
</protein>
<evidence type="ECO:0000313" key="6">
    <source>
        <dbReference type="Proteomes" id="UP000038802"/>
    </source>
</evidence>
<gene>
    <name evidence="3" type="ORF">ERS007661_04295</name>
    <name evidence="1" type="ORF">ERS007688_04729</name>
    <name evidence="4" type="ORF">ERS007703_00733</name>
    <name evidence="5" type="ORF">ERS007739_04669</name>
    <name evidence="2" type="ORF">ERS027659_04974</name>
</gene>
<evidence type="ECO:0000313" key="4">
    <source>
        <dbReference type="EMBL" id="COV17610.1"/>
    </source>
</evidence>
<proteinExistence type="predicted"/>
<evidence type="ECO:0000313" key="7">
    <source>
        <dbReference type="Proteomes" id="UP000039021"/>
    </source>
</evidence>
<reference evidence="5" key="3">
    <citation type="submission" date="2015-03" db="EMBL/GenBank/DDBJ databases">
        <authorList>
            <consortium name="Pathogen Informatics"/>
            <person name="Murphy D."/>
        </authorList>
    </citation>
    <scope>NUCLEOTIDE SEQUENCE</scope>
    <source>
        <strain evidence="5">N09902308</strain>
    </source>
</reference>
<dbReference type="Proteomes" id="UP000039217">
    <property type="component" value="Unassembled WGS sequence"/>
</dbReference>